<dbReference type="Proteomes" id="UP001567538">
    <property type="component" value="Unassembled WGS sequence"/>
</dbReference>
<gene>
    <name evidence="1" type="ORF">AAHA92_21186</name>
</gene>
<proteinExistence type="predicted"/>
<dbReference type="AlphaFoldDB" id="A0ABD1GJM3"/>
<dbReference type="GO" id="GO:0004252">
    <property type="term" value="F:serine-type endopeptidase activity"/>
    <property type="evidence" value="ECO:0007669"/>
    <property type="project" value="UniProtKB-EC"/>
</dbReference>
<keyword evidence="2" id="KW-1185">Reference proteome</keyword>
<keyword evidence="1" id="KW-0378">Hydrolase</keyword>
<evidence type="ECO:0000313" key="1">
    <source>
        <dbReference type="EMBL" id="KAL1544317.1"/>
    </source>
</evidence>
<accession>A0ABD1GJM3</accession>
<organism evidence="1 2">
    <name type="scientific">Salvia divinorum</name>
    <name type="common">Maria pastora</name>
    <name type="synonym">Diviner's sage</name>
    <dbReference type="NCBI Taxonomy" id="28513"/>
    <lineage>
        <taxon>Eukaryota</taxon>
        <taxon>Viridiplantae</taxon>
        <taxon>Streptophyta</taxon>
        <taxon>Embryophyta</taxon>
        <taxon>Tracheophyta</taxon>
        <taxon>Spermatophyta</taxon>
        <taxon>Magnoliopsida</taxon>
        <taxon>eudicotyledons</taxon>
        <taxon>Gunneridae</taxon>
        <taxon>Pentapetalae</taxon>
        <taxon>asterids</taxon>
        <taxon>lamiids</taxon>
        <taxon>Lamiales</taxon>
        <taxon>Lamiaceae</taxon>
        <taxon>Nepetoideae</taxon>
        <taxon>Mentheae</taxon>
        <taxon>Salviinae</taxon>
        <taxon>Salvia</taxon>
        <taxon>Salvia subgen. Calosphace</taxon>
    </lineage>
</organism>
<protein>
    <submittedName>
        <fullName evidence="1">Endopeptidase Clp</fullName>
        <ecNumber evidence="1">3.4.21.92</ecNumber>
    </submittedName>
</protein>
<evidence type="ECO:0000313" key="2">
    <source>
        <dbReference type="Proteomes" id="UP001567538"/>
    </source>
</evidence>
<dbReference type="EC" id="3.4.21.92" evidence="1"/>
<dbReference type="EMBL" id="JBEAFC010000008">
    <property type="protein sequence ID" value="KAL1544317.1"/>
    <property type="molecule type" value="Genomic_DNA"/>
</dbReference>
<sequence length="109" mass="12365">MASSSLLLSPLSSTTSLDNRDLLGNSAFLQNPKLLFAAKARQGAIRRCRFKAPVARNSLDHIPKQFRQENLKDGSMENYKNVPQYLYGLSPTQMDMFMTEDNPVRRQSE</sequence>
<comment type="caution">
    <text evidence="1">The sequence shown here is derived from an EMBL/GenBank/DDBJ whole genome shotgun (WGS) entry which is preliminary data.</text>
</comment>
<name>A0ABD1GJM3_SALDI</name>
<reference evidence="1 2" key="1">
    <citation type="submission" date="2024-06" db="EMBL/GenBank/DDBJ databases">
        <title>A chromosome level genome sequence of Diviner's sage (Salvia divinorum).</title>
        <authorList>
            <person name="Ford S.A."/>
            <person name="Ro D.-K."/>
            <person name="Ness R.W."/>
            <person name="Phillips M.A."/>
        </authorList>
    </citation>
    <scope>NUCLEOTIDE SEQUENCE [LARGE SCALE GENOMIC DNA]</scope>
    <source>
        <strain evidence="1">SAF-2024a</strain>
        <tissue evidence="1">Leaf</tissue>
    </source>
</reference>